<feature type="transmembrane region" description="Helical" evidence="8">
    <location>
        <begin position="293"/>
        <end position="311"/>
    </location>
</feature>
<sequence>MKVLAKHKFTLLFFLSISFIYFVIRLPNLTLQPIFADEAIYVRWAQIMRAEPTLRFLPLSDGKTPLFMWVLMPFFKFFSDPLLAGRFLSVISGFASLIGVFVLGWIFFNRRVGLWSAALLTLTPFTFFFDRMALVDSMLTAFSIWSLVFALLLIRWRRLDLAMILGYFLGGGLLTKTPAMFNLIALPATLLIFDWKDKARQKKLLQIIGLWVVAIIITFTVYSILKLGPGFDNLSSRNQDYIFSPLELVGRPLDPFIPHLRDLADWFPKLITVPVILLILFSVGLAFLVRNRYALAVLIWSITPLLIEMAFLKTFTARYILSSIPPLLVLSAFGVDFLIERVRMKKIFLYLATSVFLFLIPVKIDLTLLTAPENVDLPRSERSGYFEAWTAGYGFPEIANFLIDEAKNGTVVVGTEGFFGTLPDGLMIYLDSYDHLADKDHQVVVLGSKIPISDDVREQAGIHPTFFVANNSRFEGEEKIELIAKYPKAKGPGLSQDAILFYRVLPGGE</sequence>
<keyword evidence="3" id="KW-0328">Glycosyltransferase</keyword>
<dbReference type="Proteomes" id="UP000034508">
    <property type="component" value="Unassembled WGS sequence"/>
</dbReference>
<gene>
    <name evidence="10" type="ORF">US31_C0004G0057</name>
</gene>
<evidence type="ECO:0000256" key="8">
    <source>
        <dbReference type="SAM" id="Phobius"/>
    </source>
</evidence>
<evidence type="ECO:0000256" key="4">
    <source>
        <dbReference type="ARBA" id="ARBA00022679"/>
    </source>
</evidence>
<evidence type="ECO:0000313" key="10">
    <source>
        <dbReference type="EMBL" id="KKQ18495.1"/>
    </source>
</evidence>
<dbReference type="PANTHER" id="PTHR33908:SF11">
    <property type="entry name" value="MEMBRANE PROTEIN"/>
    <property type="match status" value="1"/>
</dbReference>
<comment type="caution">
    <text evidence="10">The sequence shown here is derived from an EMBL/GenBank/DDBJ whole genome shotgun (WGS) entry which is preliminary data.</text>
</comment>
<comment type="subcellular location">
    <subcellularLocation>
        <location evidence="1">Cell membrane</location>
        <topology evidence="1">Multi-pass membrane protein</topology>
    </subcellularLocation>
</comment>
<feature type="domain" description="Glycosyltransferase RgtA/B/C/D-like" evidence="9">
    <location>
        <begin position="63"/>
        <end position="219"/>
    </location>
</feature>
<protein>
    <recommendedName>
        <fullName evidence="9">Glycosyltransferase RgtA/B/C/D-like domain-containing protein</fullName>
    </recommendedName>
</protein>
<feature type="transmembrane region" description="Helical" evidence="8">
    <location>
        <begin position="87"/>
        <end position="108"/>
    </location>
</feature>
<dbReference type="InterPro" id="IPR038731">
    <property type="entry name" value="RgtA/B/C-like"/>
</dbReference>
<feature type="transmembrane region" description="Helical" evidence="8">
    <location>
        <begin position="266"/>
        <end position="288"/>
    </location>
</feature>
<feature type="transmembrane region" description="Helical" evidence="8">
    <location>
        <begin position="12"/>
        <end position="36"/>
    </location>
</feature>
<organism evidence="10 11">
    <name type="scientific">Berkelbacteria bacterium GW2011_GWA1_36_9</name>
    <dbReference type="NCBI Taxonomy" id="1618331"/>
    <lineage>
        <taxon>Bacteria</taxon>
        <taxon>Candidatus Berkelbacteria</taxon>
    </lineage>
</organism>
<evidence type="ECO:0000256" key="6">
    <source>
        <dbReference type="ARBA" id="ARBA00022989"/>
    </source>
</evidence>
<name>A0A0G0FXA7_9BACT</name>
<evidence type="ECO:0000256" key="2">
    <source>
        <dbReference type="ARBA" id="ARBA00022475"/>
    </source>
</evidence>
<dbReference type="GO" id="GO:0005886">
    <property type="term" value="C:plasma membrane"/>
    <property type="evidence" value="ECO:0007669"/>
    <property type="project" value="UniProtKB-SubCell"/>
</dbReference>
<evidence type="ECO:0000259" key="9">
    <source>
        <dbReference type="Pfam" id="PF13231"/>
    </source>
</evidence>
<feature type="transmembrane region" description="Helical" evidence="8">
    <location>
        <begin position="317"/>
        <end position="335"/>
    </location>
</feature>
<evidence type="ECO:0000256" key="5">
    <source>
        <dbReference type="ARBA" id="ARBA00022692"/>
    </source>
</evidence>
<dbReference type="Pfam" id="PF13231">
    <property type="entry name" value="PMT_2"/>
    <property type="match status" value="1"/>
</dbReference>
<keyword evidence="7 8" id="KW-0472">Membrane</keyword>
<dbReference type="AlphaFoldDB" id="A0A0G0FXA7"/>
<keyword evidence="4" id="KW-0808">Transferase</keyword>
<keyword evidence="6 8" id="KW-1133">Transmembrane helix</keyword>
<accession>A0A0G0FXA7</accession>
<dbReference type="PANTHER" id="PTHR33908">
    <property type="entry name" value="MANNOSYLTRANSFERASE YKCB-RELATED"/>
    <property type="match status" value="1"/>
</dbReference>
<feature type="transmembrane region" description="Helical" evidence="8">
    <location>
        <begin position="347"/>
        <end position="364"/>
    </location>
</feature>
<keyword evidence="5 8" id="KW-0812">Transmembrane</keyword>
<proteinExistence type="predicted"/>
<feature type="transmembrane region" description="Helical" evidence="8">
    <location>
        <begin position="137"/>
        <end position="156"/>
    </location>
</feature>
<evidence type="ECO:0000256" key="7">
    <source>
        <dbReference type="ARBA" id="ARBA00023136"/>
    </source>
</evidence>
<keyword evidence="2" id="KW-1003">Cell membrane</keyword>
<feature type="transmembrane region" description="Helical" evidence="8">
    <location>
        <begin position="204"/>
        <end position="225"/>
    </location>
</feature>
<evidence type="ECO:0000313" key="11">
    <source>
        <dbReference type="Proteomes" id="UP000034508"/>
    </source>
</evidence>
<reference evidence="10 11" key="1">
    <citation type="journal article" date="2015" name="Nature">
        <title>rRNA introns, odd ribosomes, and small enigmatic genomes across a large radiation of phyla.</title>
        <authorList>
            <person name="Brown C.T."/>
            <person name="Hug L.A."/>
            <person name="Thomas B.C."/>
            <person name="Sharon I."/>
            <person name="Castelle C.J."/>
            <person name="Singh A."/>
            <person name="Wilkins M.J."/>
            <person name="Williams K.H."/>
            <person name="Banfield J.F."/>
        </authorList>
    </citation>
    <scope>NUCLEOTIDE SEQUENCE [LARGE SCALE GENOMIC DNA]</scope>
</reference>
<dbReference type="GO" id="GO:0016763">
    <property type="term" value="F:pentosyltransferase activity"/>
    <property type="evidence" value="ECO:0007669"/>
    <property type="project" value="TreeGrafter"/>
</dbReference>
<evidence type="ECO:0000256" key="1">
    <source>
        <dbReference type="ARBA" id="ARBA00004651"/>
    </source>
</evidence>
<dbReference type="GO" id="GO:0009103">
    <property type="term" value="P:lipopolysaccharide biosynthetic process"/>
    <property type="evidence" value="ECO:0007669"/>
    <property type="project" value="UniProtKB-ARBA"/>
</dbReference>
<evidence type="ECO:0000256" key="3">
    <source>
        <dbReference type="ARBA" id="ARBA00022676"/>
    </source>
</evidence>
<feature type="transmembrane region" description="Helical" evidence="8">
    <location>
        <begin position="162"/>
        <end position="192"/>
    </location>
</feature>
<dbReference type="InterPro" id="IPR050297">
    <property type="entry name" value="LipidA_mod_glycosyltrf_83"/>
</dbReference>
<dbReference type="EMBL" id="LBSM01000004">
    <property type="protein sequence ID" value="KKQ18495.1"/>
    <property type="molecule type" value="Genomic_DNA"/>
</dbReference>